<accession>A0A9N9P157</accession>
<dbReference type="OrthoDB" id="2433378at2759"/>
<protein>
    <submittedName>
        <fullName evidence="1">16488_t:CDS:1</fullName>
    </submittedName>
</protein>
<dbReference type="Proteomes" id="UP000789342">
    <property type="component" value="Unassembled WGS sequence"/>
</dbReference>
<dbReference type="EMBL" id="CAJVPV010063010">
    <property type="protein sequence ID" value="CAG8792483.1"/>
    <property type="molecule type" value="Genomic_DNA"/>
</dbReference>
<feature type="non-terminal residue" evidence="1">
    <location>
        <position position="1"/>
    </location>
</feature>
<organism evidence="1 2">
    <name type="scientific">Acaulospora morrowiae</name>
    <dbReference type="NCBI Taxonomy" id="94023"/>
    <lineage>
        <taxon>Eukaryota</taxon>
        <taxon>Fungi</taxon>
        <taxon>Fungi incertae sedis</taxon>
        <taxon>Mucoromycota</taxon>
        <taxon>Glomeromycotina</taxon>
        <taxon>Glomeromycetes</taxon>
        <taxon>Diversisporales</taxon>
        <taxon>Acaulosporaceae</taxon>
        <taxon>Acaulospora</taxon>
    </lineage>
</organism>
<comment type="caution">
    <text evidence="1">The sequence shown here is derived from an EMBL/GenBank/DDBJ whole genome shotgun (WGS) entry which is preliminary data.</text>
</comment>
<feature type="non-terminal residue" evidence="1">
    <location>
        <position position="125"/>
    </location>
</feature>
<evidence type="ECO:0000313" key="2">
    <source>
        <dbReference type="Proteomes" id="UP000789342"/>
    </source>
</evidence>
<sequence>QADLVRWIKEKFGLDIHVSTISHTLARSSEVLCTSTIVTPAVKRHRSKAKEIHAKLAPETDISFSYSWLTCFKEHHNIRLRRKHGEAGSVDQSTARMSLPGIQRIIQMYNLNNVFNFDETSLFYR</sequence>
<gene>
    <name evidence="1" type="ORF">AMORRO_LOCUS18265</name>
</gene>
<evidence type="ECO:0000313" key="1">
    <source>
        <dbReference type="EMBL" id="CAG8792483.1"/>
    </source>
</evidence>
<dbReference type="Gene3D" id="1.10.10.60">
    <property type="entry name" value="Homeodomain-like"/>
    <property type="match status" value="1"/>
</dbReference>
<dbReference type="AlphaFoldDB" id="A0A9N9P157"/>
<keyword evidence="2" id="KW-1185">Reference proteome</keyword>
<name>A0A9N9P157_9GLOM</name>
<reference evidence="1" key="1">
    <citation type="submission" date="2021-06" db="EMBL/GenBank/DDBJ databases">
        <authorList>
            <person name="Kallberg Y."/>
            <person name="Tangrot J."/>
            <person name="Rosling A."/>
        </authorList>
    </citation>
    <scope>NUCLEOTIDE SEQUENCE</scope>
    <source>
        <strain evidence="1">CL551</strain>
    </source>
</reference>
<proteinExistence type="predicted"/>